<dbReference type="Pfam" id="PF16921">
    <property type="entry name" value="Tex_YqgF"/>
    <property type="match status" value="1"/>
</dbReference>
<name>A0A1M6FBD5_9FLAO</name>
<keyword evidence="1" id="KW-0227">DNA damage</keyword>
<dbReference type="SMART" id="SM00316">
    <property type="entry name" value="S1"/>
    <property type="match status" value="1"/>
</dbReference>
<evidence type="ECO:0000313" key="5">
    <source>
        <dbReference type="Proteomes" id="UP000184432"/>
    </source>
</evidence>
<dbReference type="SMART" id="SM00732">
    <property type="entry name" value="YqgFc"/>
    <property type="match status" value="1"/>
</dbReference>
<keyword evidence="5" id="KW-1185">Reference proteome</keyword>
<dbReference type="OrthoDB" id="9804714at2"/>
<dbReference type="InterPro" id="IPR032639">
    <property type="entry name" value="Tex_YqgF"/>
</dbReference>
<proteinExistence type="predicted"/>
<evidence type="ECO:0000256" key="2">
    <source>
        <dbReference type="ARBA" id="ARBA00023204"/>
    </source>
</evidence>
<dbReference type="EMBL" id="FQYP01000004">
    <property type="protein sequence ID" value="SHI94919.1"/>
    <property type="molecule type" value="Genomic_DNA"/>
</dbReference>
<dbReference type="InterPro" id="IPR006641">
    <property type="entry name" value="YqgF/RNaseH-like_dom"/>
</dbReference>
<dbReference type="GO" id="GO:0006281">
    <property type="term" value="P:DNA repair"/>
    <property type="evidence" value="ECO:0007669"/>
    <property type="project" value="UniProtKB-KW"/>
</dbReference>
<evidence type="ECO:0000313" key="4">
    <source>
        <dbReference type="EMBL" id="SHI94919.1"/>
    </source>
</evidence>
<dbReference type="InterPro" id="IPR010994">
    <property type="entry name" value="RuvA_2-like"/>
</dbReference>
<dbReference type="GO" id="GO:0006412">
    <property type="term" value="P:translation"/>
    <property type="evidence" value="ECO:0007669"/>
    <property type="project" value="TreeGrafter"/>
</dbReference>
<dbReference type="InterPro" id="IPR023323">
    <property type="entry name" value="Tex-like_dom_sf"/>
</dbReference>
<dbReference type="Gene3D" id="1.10.150.310">
    <property type="entry name" value="Tex RuvX-like domain-like"/>
    <property type="match status" value="1"/>
</dbReference>
<dbReference type="Pfam" id="PF12836">
    <property type="entry name" value="HHH_3"/>
    <property type="match status" value="1"/>
</dbReference>
<dbReference type="SUPFAM" id="SSF50249">
    <property type="entry name" value="Nucleic acid-binding proteins"/>
    <property type="match status" value="1"/>
</dbReference>
<dbReference type="Gene3D" id="1.10.10.650">
    <property type="entry name" value="RuvA domain 2-like"/>
    <property type="match status" value="1"/>
</dbReference>
<dbReference type="STRING" id="570521.SAMN04488508_104186"/>
<dbReference type="RefSeq" id="WP_073316013.1">
    <property type="nucleotide sequence ID" value="NZ_FQYP01000004.1"/>
</dbReference>
<dbReference type="GO" id="GO:0003677">
    <property type="term" value="F:DNA binding"/>
    <property type="evidence" value="ECO:0007669"/>
    <property type="project" value="InterPro"/>
</dbReference>
<feature type="domain" description="S1 motif" evidence="3">
    <location>
        <begin position="638"/>
        <end position="707"/>
    </location>
</feature>
<dbReference type="SMART" id="SM00278">
    <property type="entry name" value="HhH1"/>
    <property type="match status" value="2"/>
</dbReference>
<dbReference type="FunFam" id="2.40.50.140:FF:000051">
    <property type="entry name" value="RNA-binding transcriptional accessory protein"/>
    <property type="match status" value="1"/>
</dbReference>
<dbReference type="InterPro" id="IPR012337">
    <property type="entry name" value="RNaseH-like_sf"/>
</dbReference>
<dbReference type="Gene3D" id="2.40.50.140">
    <property type="entry name" value="Nucleic acid-binding proteins"/>
    <property type="match status" value="1"/>
</dbReference>
<dbReference type="InterPro" id="IPR012340">
    <property type="entry name" value="NA-bd_OB-fold"/>
</dbReference>
<reference evidence="5" key="1">
    <citation type="submission" date="2016-11" db="EMBL/GenBank/DDBJ databases">
        <authorList>
            <person name="Varghese N."/>
            <person name="Submissions S."/>
        </authorList>
    </citation>
    <scope>NUCLEOTIDE SEQUENCE [LARGE SCALE GENOMIC DNA]</scope>
    <source>
        <strain evidence="5">DSM 22623</strain>
    </source>
</reference>
<dbReference type="InterPro" id="IPR018974">
    <property type="entry name" value="Tex-like_N"/>
</dbReference>
<organism evidence="4 5">
    <name type="scientific">Aquimarina spongiae</name>
    <dbReference type="NCBI Taxonomy" id="570521"/>
    <lineage>
        <taxon>Bacteria</taxon>
        <taxon>Pseudomonadati</taxon>
        <taxon>Bacteroidota</taxon>
        <taxon>Flavobacteriia</taxon>
        <taxon>Flavobacteriales</taxon>
        <taxon>Flavobacteriaceae</taxon>
        <taxon>Aquimarina</taxon>
    </lineage>
</organism>
<dbReference type="Pfam" id="PF22706">
    <property type="entry name" value="Tex_central_region"/>
    <property type="match status" value="1"/>
</dbReference>
<dbReference type="InterPro" id="IPR023319">
    <property type="entry name" value="Tex-like_HTH_dom_sf"/>
</dbReference>
<dbReference type="InterPro" id="IPR050437">
    <property type="entry name" value="Ribos_protein_bS1-like"/>
</dbReference>
<dbReference type="FunFam" id="1.10.10.650:FF:000001">
    <property type="entry name" value="S1 RNA-binding domain 1"/>
    <property type="match status" value="1"/>
</dbReference>
<evidence type="ECO:0000256" key="1">
    <source>
        <dbReference type="ARBA" id="ARBA00022763"/>
    </source>
</evidence>
<dbReference type="InterPro" id="IPR055179">
    <property type="entry name" value="Tex-like_central_region"/>
</dbReference>
<dbReference type="Pfam" id="PF00575">
    <property type="entry name" value="S1"/>
    <property type="match status" value="1"/>
</dbReference>
<dbReference type="GO" id="GO:0003735">
    <property type="term" value="F:structural constituent of ribosome"/>
    <property type="evidence" value="ECO:0007669"/>
    <property type="project" value="TreeGrafter"/>
</dbReference>
<dbReference type="Proteomes" id="UP000184432">
    <property type="component" value="Unassembled WGS sequence"/>
</dbReference>
<dbReference type="Pfam" id="PF09371">
    <property type="entry name" value="Tex_N"/>
    <property type="match status" value="1"/>
</dbReference>
<protein>
    <recommendedName>
        <fullName evidence="3">S1 motif domain-containing protein</fullName>
    </recommendedName>
</protein>
<dbReference type="InterPro" id="IPR044146">
    <property type="entry name" value="S1_Tex"/>
</dbReference>
<dbReference type="GO" id="GO:0003729">
    <property type="term" value="F:mRNA binding"/>
    <property type="evidence" value="ECO:0007669"/>
    <property type="project" value="TreeGrafter"/>
</dbReference>
<dbReference type="InterPro" id="IPR041692">
    <property type="entry name" value="HHH_9"/>
</dbReference>
<dbReference type="SUPFAM" id="SSF53098">
    <property type="entry name" value="Ribonuclease H-like"/>
    <property type="match status" value="1"/>
</dbReference>
<dbReference type="Pfam" id="PF17674">
    <property type="entry name" value="HHH_9"/>
    <property type="match status" value="1"/>
</dbReference>
<evidence type="ECO:0000259" key="3">
    <source>
        <dbReference type="PROSITE" id="PS50126"/>
    </source>
</evidence>
<dbReference type="SUPFAM" id="SSF47781">
    <property type="entry name" value="RuvA domain 2-like"/>
    <property type="match status" value="2"/>
</dbReference>
<dbReference type="CDD" id="cd05685">
    <property type="entry name" value="S1_Tex"/>
    <property type="match status" value="1"/>
</dbReference>
<gene>
    <name evidence="4" type="ORF">SAMN04488508_104186</name>
</gene>
<dbReference type="AlphaFoldDB" id="A0A1M6FBD5"/>
<dbReference type="InterPro" id="IPR003029">
    <property type="entry name" value="S1_domain"/>
</dbReference>
<dbReference type="SUPFAM" id="SSF158832">
    <property type="entry name" value="Tex N-terminal region-like"/>
    <property type="match status" value="1"/>
</dbReference>
<keyword evidence="2" id="KW-0234">DNA repair</keyword>
<dbReference type="Gene3D" id="3.30.420.140">
    <property type="entry name" value="YqgF/RNase H-like domain"/>
    <property type="match status" value="1"/>
</dbReference>
<dbReference type="PANTHER" id="PTHR10724">
    <property type="entry name" value="30S RIBOSOMAL PROTEIN S1"/>
    <property type="match status" value="1"/>
</dbReference>
<accession>A0A1M6FBD5</accession>
<dbReference type="FunFam" id="1.10.150.310:FF:000002">
    <property type="entry name" value="Putative transcription modulator/accessory protein"/>
    <property type="match status" value="1"/>
</dbReference>
<dbReference type="PANTHER" id="PTHR10724:SF10">
    <property type="entry name" value="S1 RNA-BINDING DOMAIN-CONTAINING PROTEIN 1"/>
    <property type="match status" value="1"/>
</dbReference>
<dbReference type="InterPro" id="IPR037027">
    <property type="entry name" value="YqgF/RNaseH-like_dom_sf"/>
</dbReference>
<sequence>MNTVSYIAKHIPVSEKQITNTVKLLDEGATVPFISRYRKEMTGDLDEVAIGEIVKYKTAFEALEKRKESVLSTIKEQGALTPELEKKIQTADTLTQVEDLYLPYKKKRKTKATVAKEQGLEPLAKVILQQKEEELLFVASQYLNDTIPTEEEALQGARDIIAEWINEDEKVRNRLRRLYQRKASIKSTVIKTKKEDQEAQKYQQYFDWQEPLHKCPSHRLLAILRAENEKVVRVKIEVLEDDALDIIDGVMIKTNVEACTDQMFLAISDAYKRLLTPALSTEVLNQAKEKADDNAIKVFAQNLKQLLLASPLGQKRILAIDPGFKSGCKVVCLDEQGDLLHNENIYPHPPQRDVTGGIKKIKSLANAYKVEAIGIGNGTAARETEAFIKKIPFDQSMQVFMVNESGASVYSASKIARAEFPNYDVTVRGAVSIGRRLADPLAELVKIDPKAIGVGQYQHDVDQTKLKNELDTVVMSCVNSVGINVNTASVPLLSYVSGIGEKLAENIVSYRSENGALQSREELKKVPRLGGKAFEQAAAFLRITSPTHPLDNSAVHPERYQLVSKMAKEAGVPLAELIGNKPAIAKIKLQNYITDEVGLPTLNDIVKELEKPGVDPRKKAAVFEFDPNVKTIEDLKSGMKLPGIVNNITNFGCFVDIGIKESGLIHISKLANEYISDVNSVVQLNQHLMVTVMDIDLQRKRIQLSLID</sequence>
<dbReference type="Gene3D" id="1.10.3500.10">
    <property type="entry name" value="Tex N-terminal region-like"/>
    <property type="match status" value="1"/>
</dbReference>
<dbReference type="InterPro" id="IPR003583">
    <property type="entry name" value="Hlx-hairpin-Hlx_DNA-bd_motif"/>
</dbReference>
<dbReference type="PROSITE" id="PS50126">
    <property type="entry name" value="S1"/>
    <property type="match status" value="1"/>
</dbReference>
<dbReference type="GO" id="GO:0005737">
    <property type="term" value="C:cytoplasm"/>
    <property type="evidence" value="ECO:0007669"/>
    <property type="project" value="UniProtKB-ARBA"/>
</dbReference>
<dbReference type="FunFam" id="3.30.420.140:FF:000001">
    <property type="entry name" value="RNA-binding transcriptional accessory protein"/>
    <property type="match status" value="1"/>
</dbReference>